<dbReference type="EMBL" id="CP013189">
    <property type="protein sequence ID" value="ALO45157.1"/>
    <property type="molecule type" value="Genomic_DNA"/>
</dbReference>
<reference evidence="2 3" key="1">
    <citation type="submission" date="2015-11" db="EMBL/GenBank/DDBJ databases">
        <authorList>
            <person name="Zhang Y."/>
            <person name="Guo Z."/>
        </authorList>
    </citation>
    <scope>NUCLEOTIDE SEQUENCE [LARGE SCALE GENOMIC DNA]</scope>
    <source>
        <strain evidence="2 3">KCTC 32221</strain>
    </source>
</reference>
<dbReference type="AlphaFoldDB" id="A0A0S2KAJ6"/>
<gene>
    <name evidence="2" type="ORF">PS2015_471</name>
</gene>
<feature type="chain" id="PRO_5006601359" description="MSHA biogenesis protein MshK" evidence="1">
    <location>
        <begin position="27"/>
        <end position="136"/>
    </location>
</feature>
<sequence length="136" mass="14661" precursor="true">MLVFNRLSRTSMQVLLLSFVAGTALGQSQRTQMIDGELFRDPTQPPVVAGALSVVTDLVEVGGASLTLNRTDYVVSFIRTGGSQPVVVINNTTLTIGDEIEGARVVDIRSGEVVLAAQNQEFVLTTFSRPVREPLQ</sequence>
<evidence type="ECO:0008006" key="4">
    <source>
        <dbReference type="Google" id="ProtNLM"/>
    </source>
</evidence>
<organism evidence="2 3">
    <name type="scientific">Pseudohongiella spirulinae</name>
    <dbReference type="NCBI Taxonomy" id="1249552"/>
    <lineage>
        <taxon>Bacteria</taxon>
        <taxon>Pseudomonadati</taxon>
        <taxon>Pseudomonadota</taxon>
        <taxon>Gammaproteobacteria</taxon>
        <taxon>Pseudomonadales</taxon>
        <taxon>Pseudohongiellaceae</taxon>
        <taxon>Pseudohongiella</taxon>
    </lineage>
</organism>
<protein>
    <recommendedName>
        <fullName evidence="4">MSHA biogenesis protein MshK</fullName>
    </recommendedName>
</protein>
<keyword evidence="1" id="KW-0732">Signal</keyword>
<name>A0A0S2KAJ6_9GAMM</name>
<dbReference type="STRING" id="1249552.PS2015_471"/>
<dbReference type="KEGG" id="pspi:PS2015_471"/>
<evidence type="ECO:0000256" key="1">
    <source>
        <dbReference type="SAM" id="SignalP"/>
    </source>
</evidence>
<evidence type="ECO:0000313" key="2">
    <source>
        <dbReference type="EMBL" id="ALO45157.1"/>
    </source>
</evidence>
<keyword evidence="3" id="KW-1185">Reference proteome</keyword>
<feature type="signal peptide" evidence="1">
    <location>
        <begin position="1"/>
        <end position="26"/>
    </location>
</feature>
<proteinExistence type="predicted"/>
<accession>A0A0S2KAJ6</accession>
<evidence type="ECO:0000313" key="3">
    <source>
        <dbReference type="Proteomes" id="UP000065641"/>
    </source>
</evidence>
<dbReference type="Proteomes" id="UP000065641">
    <property type="component" value="Chromosome"/>
</dbReference>